<dbReference type="PANTHER" id="PTHR33495">
    <property type="entry name" value="ANTI-SIGMA FACTOR ANTAGONIST TM_1081-RELATED-RELATED"/>
    <property type="match status" value="1"/>
</dbReference>
<evidence type="ECO:0000313" key="5">
    <source>
        <dbReference type="Proteomes" id="UP000292118"/>
    </source>
</evidence>
<dbReference type="PANTHER" id="PTHR33495:SF2">
    <property type="entry name" value="ANTI-SIGMA FACTOR ANTAGONIST TM_1081-RELATED"/>
    <property type="match status" value="1"/>
</dbReference>
<proteinExistence type="inferred from homology"/>
<dbReference type="EMBL" id="CP035493">
    <property type="protein sequence ID" value="QAY69068.1"/>
    <property type="molecule type" value="Genomic_DNA"/>
</dbReference>
<dbReference type="InterPro" id="IPR003658">
    <property type="entry name" value="Anti-sigma_ant"/>
</dbReference>
<dbReference type="SUPFAM" id="SSF52091">
    <property type="entry name" value="SpoIIaa-like"/>
    <property type="match status" value="1"/>
</dbReference>
<evidence type="ECO:0000259" key="3">
    <source>
        <dbReference type="PROSITE" id="PS50801"/>
    </source>
</evidence>
<organism evidence="4 5">
    <name type="scientific">Xylanimonas protaetiae</name>
    <dbReference type="NCBI Taxonomy" id="2509457"/>
    <lineage>
        <taxon>Bacteria</taxon>
        <taxon>Bacillati</taxon>
        <taxon>Actinomycetota</taxon>
        <taxon>Actinomycetes</taxon>
        <taxon>Micrococcales</taxon>
        <taxon>Promicromonosporaceae</taxon>
        <taxon>Xylanimonas</taxon>
    </lineage>
</organism>
<reference evidence="4 5" key="1">
    <citation type="submission" date="2019-01" db="EMBL/GenBank/DDBJ databases">
        <title>Genome sequencing of strain FW10M-9.</title>
        <authorList>
            <person name="Heo J."/>
            <person name="Kim S.-J."/>
            <person name="Kim J.-S."/>
            <person name="Hong S.-B."/>
            <person name="Kwon S.-W."/>
        </authorList>
    </citation>
    <scope>NUCLEOTIDE SEQUENCE [LARGE SCALE GENOMIC DNA]</scope>
    <source>
        <strain evidence="4 5">FW10M-9</strain>
    </source>
</reference>
<dbReference type="Pfam" id="PF01740">
    <property type="entry name" value="STAS"/>
    <property type="match status" value="1"/>
</dbReference>
<comment type="similarity">
    <text evidence="1 2">Belongs to the anti-sigma-factor antagonist family.</text>
</comment>
<dbReference type="OrthoDB" id="9793697at2"/>
<evidence type="ECO:0000313" key="4">
    <source>
        <dbReference type="EMBL" id="QAY69068.1"/>
    </source>
</evidence>
<dbReference type="PROSITE" id="PS50801">
    <property type="entry name" value="STAS"/>
    <property type="match status" value="1"/>
</dbReference>
<dbReference type="KEGG" id="xya:ET471_02595"/>
<name>A0A4P6FEN5_9MICO</name>
<feature type="domain" description="STAS" evidence="3">
    <location>
        <begin position="1"/>
        <end position="110"/>
    </location>
</feature>
<keyword evidence="5" id="KW-1185">Reference proteome</keyword>
<protein>
    <recommendedName>
        <fullName evidence="2">Anti-sigma factor antagonist</fullName>
    </recommendedName>
</protein>
<gene>
    <name evidence="4" type="ORF">ET471_02595</name>
</gene>
<evidence type="ECO:0000256" key="2">
    <source>
        <dbReference type="RuleBase" id="RU003749"/>
    </source>
</evidence>
<dbReference type="CDD" id="cd07043">
    <property type="entry name" value="STAS_anti-anti-sigma_factors"/>
    <property type="match status" value="1"/>
</dbReference>
<dbReference type="RefSeq" id="WP_129186468.1">
    <property type="nucleotide sequence ID" value="NZ_CP035493.1"/>
</dbReference>
<evidence type="ECO:0000256" key="1">
    <source>
        <dbReference type="ARBA" id="ARBA00009013"/>
    </source>
</evidence>
<accession>A0A4P6FEN5</accession>
<sequence length="110" mass="11794">MDFQELDEDGFVAIVPRGRLDLITAPPVKARIDDLVREGRSRIVVDLGEVDSVDSSGLGALVGGLKSARQAGGDLRIAQAGPQVLAVLKLTNLDRILAPYDTVEEAGREW</sequence>
<dbReference type="Gene3D" id="3.30.750.24">
    <property type="entry name" value="STAS domain"/>
    <property type="match status" value="1"/>
</dbReference>
<dbReference type="Proteomes" id="UP000292118">
    <property type="component" value="Chromosome"/>
</dbReference>
<dbReference type="GO" id="GO:0043856">
    <property type="term" value="F:anti-sigma factor antagonist activity"/>
    <property type="evidence" value="ECO:0007669"/>
    <property type="project" value="InterPro"/>
</dbReference>
<dbReference type="InterPro" id="IPR036513">
    <property type="entry name" value="STAS_dom_sf"/>
</dbReference>
<dbReference type="NCBIfam" id="TIGR00377">
    <property type="entry name" value="ant_ant_sig"/>
    <property type="match status" value="1"/>
</dbReference>
<dbReference type="InterPro" id="IPR002645">
    <property type="entry name" value="STAS_dom"/>
</dbReference>
<dbReference type="AlphaFoldDB" id="A0A4P6FEN5"/>